<keyword evidence="5 12" id="KW-0812">Transmembrane</keyword>
<dbReference type="EMBL" id="BAABJE010000001">
    <property type="protein sequence ID" value="GAA4783682.1"/>
    <property type="molecule type" value="Genomic_DNA"/>
</dbReference>
<keyword evidence="11 12" id="KW-0472">Membrane</keyword>
<evidence type="ECO:0000256" key="7">
    <source>
        <dbReference type="ARBA" id="ARBA00022801"/>
    </source>
</evidence>
<keyword evidence="9 12" id="KW-1133">Transmembrane helix</keyword>
<keyword evidence="4" id="KW-0645">Protease</keyword>
<dbReference type="Proteomes" id="UP001499959">
    <property type="component" value="Unassembled WGS sequence"/>
</dbReference>
<name>A0ABP9AQI6_9GAMM</name>
<comment type="subcellular location">
    <subcellularLocation>
        <location evidence="2">Cell membrane</location>
        <topology evidence="2">Multi-pass membrane protein</topology>
    </subcellularLocation>
</comment>
<keyword evidence="10" id="KW-0482">Metalloprotease</keyword>
<keyword evidence="7" id="KW-0378">Hydrolase</keyword>
<evidence type="ECO:0000256" key="10">
    <source>
        <dbReference type="ARBA" id="ARBA00023049"/>
    </source>
</evidence>
<proteinExistence type="predicted"/>
<feature type="transmembrane region" description="Helical" evidence="12">
    <location>
        <begin position="153"/>
        <end position="180"/>
    </location>
</feature>
<dbReference type="CDD" id="cd07328">
    <property type="entry name" value="M48_Ste24p_like"/>
    <property type="match status" value="1"/>
</dbReference>
<dbReference type="Pfam" id="PF01435">
    <property type="entry name" value="Peptidase_M48"/>
    <property type="match status" value="1"/>
</dbReference>
<evidence type="ECO:0000256" key="9">
    <source>
        <dbReference type="ARBA" id="ARBA00022989"/>
    </source>
</evidence>
<keyword evidence="15" id="KW-1185">Reference proteome</keyword>
<dbReference type="PANTHER" id="PTHR43221:SF1">
    <property type="entry name" value="PROTEASE HTPX"/>
    <property type="match status" value="1"/>
</dbReference>
<protein>
    <recommendedName>
        <fullName evidence="13">Peptidase M48 domain-containing protein</fullName>
    </recommendedName>
</protein>
<sequence length="638" mass="71013">MRDTATRTAPVMHADFRRQLATITLKAVLALFLIPTITFFLAHHFKQSTDARYQQDIVAGIAASAPPDSAEATALQARIRATPPSAVCFDDTTENATYREATCTRYSALWQFLVAETVALWTLVASALLVLIVLGLGALAFARREVQSLSFALGWRLLSVFAAAEVVVQGAFVVWLSFWITAFFLEMYAVKLIAIAGLFALIAIATVVVAIFRRPDEQNAVTGELVPEDAAPALWRRIRELAQTRGTAPPRQIVAGIDANFFVTEQPLMVSGHGVDGRTLYVSLPLLRLLDTQEADAVLAHELEHFAGGDTRNSATLGPLLAHFDLYRMHMHGMALTKVVAYLLDFYRVIFEIAMMRSSREREFAADRAAAKATSLQAVVHALIKISAYAAYQNKIQGTLFAEDRRHDGALDIARRIATGLQEFGRSDEFAGVLRAGEVPHPFDSHPPLSERMRSVGHVVDETRFADIVCHRPEATWADAVNDAVDIETRLWRAYESDFSQMHEESLAYRYLPETEEETALVLRYFPPMRFMLKQGRHIEVNHEGIVHPETGALIRWEHVAGLQFDEPSFRANRLVVTHPEKGMLGARSTRIPIAIAREERDRLGEALGRYWTRHQAAHSHAVSSQFGASPLPDDSAR</sequence>
<dbReference type="InterPro" id="IPR050083">
    <property type="entry name" value="HtpX_protease"/>
</dbReference>
<evidence type="ECO:0000256" key="2">
    <source>
        <dbReference type="ARBA" id="ARBA00004651"/>
    </source>
</evidence>
<evidence type="ECO:0000256" key="1">
    <source>
        <dbReference type="ARBA" id="ARBA00001947"/>
    </source>
</evidence>
<dbReference type="PANTHER" id="PTHR43221">
    <property type="entry name" value="PROTEASE HTPX"/>
    <property type="match status" value="1"/>
</dbReference>
<evidence type="ECO:0000313" key="14">
    <source>
        <dbReference type="EMBL" id="GAA4783682.1"/>
    </source>
</evidence>
<gene>
    <name evidence="14" type="ORF">GCM10023307_05460</name>
</gene>
<evidence type="ECO:0000256" key="11">
    <source>
        <dbReference type="ARBA" id="ARBA00023136"/>
    </source>
</evidence>
<evidence type="ECO:0000256" key="4">
    <source>
        <dbReference type="ARBA" id="ARBA00022670"/>
    </source>
</evidence>
<keyword evidence="6" id="KW-0479">Metal-binding</keyword>
<evidence type="ECO:0000313" key="15">
    <source>
        <dbReference type="Proteomes" id="UP001499959"/>
    </source>
</evidence>
<accession>A0ABP9AQI6</accession>
<evidence type="ECO:0000256" key="5">
    <source>
        <dbReference type="ARBA" id="ARBA00022692"/>
    </source>
</evidence>
<evidence type="ECO:0000256" key="3">
    <source>
        <dbReference type="ARBA" id="ARBA00022475"/>
    </source>
</evidence>
<comment type="cofactor">
    <cofactor evidence="1">
        <name>Zn(2+)</name>
        <dbReference type="ChEBI" id="CHEBI:29105"/>
    </cofactor>
</comment>
<evidence type="ECO:0000256" key="12">
    <source>
        <dbReference type="SAM" id="Phobius"/>
    </source>
</evidence>
<feature type="transmembrane region" description="Helical" evidence="12">
    <location>
        <begin position="20"/>
        <end position="42"/>
    </location>
</feature>
<reference evidence="15" key="1">
    <citation type="journal article" date="2019" name="Int. J. Syst. Evol. Microbiol.">
        <title>The Global Catalogue of Microorganisms (GCM) 10K type strain sequencing project: providing services to taxonomists for standard genome sequencing and annotation.</title>
        <authorList>
            <consortium name="The Broad Institute Genomics Platform"/>
            <consortium name="The Broad Institute Genome Sequencing Center for Infectious Disease"/>
            <person name="Wu L."/>
            <person name="Ma J."/>
        </authorList>
    </citation>
    <scope>NUCLEOTIDE SEQUENCE [LARGE SCALE GENOMIC DNA]</scope>
    <source>
        <strain evidence="15">JCM 18204</strain>
    </source>
</reference>
<dbReference type="Gene3D" id="3.30.2010.10">
    <property type="entry name" value="Metalloproteases ('zincins'), catalytic domain"/>
    <property type="match status" value="1"/>
</dbReference>
<feature type="transmembrane region" description="Helical" evidence="12">
    <location>
        <begin position="118"/>
        <end position="141"/>
    </location>
</feature>
<organism evidence="14 15">
    <name type="scientific">Lysobacter hankyongensis</name>
    <dbReference type="NCBI Taxonomy" id="1176535"/>
    <lineage>
        <taxon>Bacteria</taxon>
        <taxon>Pseudomonadati</taxon>
        <taxon>Pseudomonadota</taxon>
        <taxon>Gammaproteobacteria</taxon>
        <taxon>Lysobacterales</taxon>
        <taxon>Lysobacteraceae</taxon>
        <taxon>Lysobacter</taxon>
    </lineage>
</organism>
<evidence type="ECO:0000256" key="8">
    <source>
        <dbReference type="ARBA" id="ARBA00022833"/>
    </source>
</evidence>
<feature type="domain" description="Peptidase M48" evidence="13">
    <location>
        <begin position="271"/>
        <end position="456"/>
    </location>
</feature>
<feature type="transmembrane region" description="Helical" evidence="12">
    <location>
        <begin position="192"/>
        <end position="212"/>
    </location>
</feature>
<comment type="caution">
    <text evidence="14">The sequence shown here is derived from an EMBL/GenBank/DDBJ whole genome shotgun (WGS) entry which is preliminary data.</text>
</comment>
<evidence type="ECO:0000259" key="13">
    <source>
        <dbReference type="Pfam" id="PF01435"/>
    </source>
</evidence>
<keyword evidence="3" id="KW-1003">Cell membrane</keyword>
<keyword evidence="8" id="KW-0862">Zinc</keyword>
<evidence type="ECO:0000256" key="6">
    <source>
        <dbReference type="ARBA" id="ARBA00022723"/>
    </source>
</evidence>
<dbReference type="InterPro" id="IPR001915">
    <property type="entry name" value="Peptidase_M48"/>
</dbReference>